<comment type="caution">
    <text evidence="2">The sequence shown here is derived from an EMBL/GenBank/DDBJ whole genome shotgun (WGS) entry which is preliminary data.</text>
</comment>
<evidence type="ECO:0000313" key="2">
    <source>
        <dbReference type="EMBL" id="PWB03288.1"/>
    </source>
</evidence>
<dbReference type="GeneID" id="82525484"/>
<organism evidence="2 3">
    <name type="scientific">Duncaniella muris</name>
    <dbReference type="NCBI Taxonomy" id="2094150"/>
    <lineage>
        <taxon>Bacteria</taxon>
        <taxon>Pseudomonadati</taxon>
        <taxon>Bacteroidota</taxon>
        <taxon>Bacteroidia</taxon>
        <taxon>Bacteroidales</taxon>
        <taxon>Muribaculaceae</taxon>
        <taxon>Duncaniella</taxon>
    </lineage>
</organism>
<keyword evidence="1" id="KW-0732">Signal</keyword>
<dbReference type="AlphaFoldDB" id="A0A2V1IKX5"/>
<reference evidence="3" key="1">
    <citation type="submission" date="2018-02" db="EMBL/GenBank/DDBJ databases">
        <authorList>
            <person name="Clavel T."/>
            <person name="Strowig T."/>
        </authorList>
    </citation>
    <scope>NUCLEOTIDE SEQUENCE [LARGE SCALE GENOMIC DNA]</scope>
    <source>
        <strain evidence="3">DSM 103720</strain>
    </source>
</reference>
<keyword evidence="3" id="KW-1185">Reference proteome</keyword>
<dbReference type="Proteomes" id="UP000244905">
    <property type="component" value="Unassembled WGS sequence"/>
</dbReference>
<evidence type="ECO:0000256" key="1">
    <source>
        <dbReference type="SAM" id="SignalP"/>
    </source>
</evidence>
<protein>
    <submittedName>
        <fullName evidence="2">Uncharacterized protein</fullName>
    </submittedName>
</protein>
<sequence>MKHKFFYSFLAGVALLFSSTACTPEDESLPAPDLTAADLVEGKAYTIEIDQATNKVKMKSLLGSRYVTSWIHPQGIERKTSTEANIPFAGDYEIRFGVMTRGGIVYGEPYRFTLENTNGDLLTDPLWTYLTGGADQSKTWELDTKNLDLGAFTFMCAPMGWDKFTDGKTYTEADYPSYAEDGVDDPNWVWQAGAPDWLFGDAATTTATIESIHELTFDLINGANLTVNGQTKAFVMDPDRKTITMPAGLNWLGDRIGDSYFVDMVNIELVKLNEHVLGLKLIRNDGKGGNKDQRMVLCFVEKGWDGEWPVTGPSLSTVPPVLPEYKDLATDLFTIIGDDASYHATAVTYLLDSEQPYCLMEWDGTVKNGEGKVEGAWKKLSELYGTPACPAFSDDEFVMTMNRYTGYKEDSDGKFSIPYNAYGLAIEERLAQTEFTIEGNKIVFAREVTLLATTPDPVKGKEFTVFECNPENGTLVIGVPVAKDENGVANRYVCANLTVKSLGGGQAGPTVIAVNPEYLNCYIQDDHHYRLEVYNAFYDADGLYPVDVTKLRLKKGQTIKLAFRLPGITWTDGADPKVVFGHNFDDLAAFNWDSNDAGVFSNPSVSLNKDGVTEISLTNTTSGTLKFEGASCFSICIQQKGLVVSPLDADGNLDATVVKPEIVSLTIE</sequence>
<feature type="chain" id="PRO_5015887154" evidence="1">
    <location>
        <begin position="24"/>
        <end position="668"/>
    </location>
</feature>
<proteinExistence type="predicted"/>
<dbReference type="RefSeq" id="WP_107031647.1">
    <property type="nucleotide sequence ID" value="NZ_PUEC01000006.1"/>
</dbReference>
<feature type="signal peptide" evidence="1">
    <location>
        <begin position="1"/>
        <end position="23"/>
    </location>
</feature>
<name>A0A2V1IKX5_9BACT</name>
<evidence type="ECO:0000313" key="3">
    <source>
        <dbReference type="Proteomes" id="UP000244905"/>
    </source>
</evidence>
<dbReference type="PROSITE" id="PS51257">
    <property type="entry name" value="PROKAR_LIPOPROTEIN"/>
    <property type="match status" value="1"/>
</dbReference>
<accession>A0A2V1IKX5</accession>
<gene>
    <name evidence="2" type="ORF">C5O23_03845</name>
</gene>
<dbReference type="EMBL" id="PUEC01000006">
    <property type="protein sequence ID" value="PWB03288.1"/>
    <property type="molecule type" value="Genomic_DNA"/>
</dbReference>